<organism evidence="2 3">
    <name type="scientific">Pseudomonas peradeniyensis</name>
    <dbReference type="NCBI Taxonomy" id="2745488"/>
    <lineage>
        <taxon>Bacteria</taxon>
        <taxon>Pseudomonadati</taxon>
        <taxon>Pseudomonadota</taxon>
        <taxon>Gammaproteobacteria</taxon>
        <taxon>Pseudomonadales</taxon>
        <taxon>Pseudomonadaceae</taxon>
        <taxon>Pseudomonas</taxon>
    </lineage>
</organism>
<protein>
    <submittedName>
        <fullName evidence="2">Uncharacterized protein</fullName>
    </submittedName>
</protein>
<accession>A0ABT2VCQ6</accession>
<dbReference type="EMBL" id="JAOSLA010000024">
    <property type="protein sequence ID" value="MCU7239506.1"/>
    <property type="molecule type" value="Genomic_DNA"/>
</dbReference>
<reference evidence="2" key="2">
    <citation type="submission" date="2022-09" db="EMBL/GenBank/DDBJ databases">
        <authorList>
            <person name="Cesa-Luna C."/>
            <person name="Girard L."/>
            <person name="Lood C."/>
            <person name="Hofte M."/>
            <person name="De Mot R."/>
        </authorList>
    </citation>
    <scope>NUCLEOTIDE SEQUENCE</scope>
    <source>
        <strain evidence="2">COR51</strain>
    </source>
</reference>
<name>A0ABT2VCQ6_9PSED</name>
<proteinExistence type="predicted"/>
<feature type="signal peptide" evidence="1">
    <location>
        <begin position="1"/>
        <end position="25"/>
    </location>
</feature>
<sequence>MKVRNWKTAWAGVLLVMVTVMSAQAATPLFTVEAGQDTAQLKKIATGYLARLLAEPANVEINLVKVDAQLVNPQTQAIAVTTPDGKTAAFHLRPSKPLKSGFDSWVGYKASEWKKKYASQSKNEIDYDPHYYLSLVRHQDKVVGRLVVDGQAYRLDYISPGQHALIKVDESKLPAEAKPLLAPGANEKTTPSDKIKRPDYYQVSVLLVSTKPVRESKPNYREELIGALQDANQYFANSKINVIYYLADIYDSNYEGDGSDLEALKSKDTELGRMVWKYRNALSADLVSLYGTFTESCGVAYSWSNKETAYSAISCPSSLAHVLGQNYGGTVGWDPAPTNPLNHGYKHETAPEFHTQMVTAHGALPNFSNPRVEYQGEPMGDALHDMAQFIEDNRAEYVSSFYGPLSAITLTLFEQPDSQGKECYLYIRSGQPLNVSSACDEQPVRSLWLINIGIAQRLCLYDGPGERHVCYTRTAEGADKVRVKNIDDSKDVPAGYTRSQKGGALNGAVVDVLHGDNAVLLFAEKNFKSPMCGFSTSYAEYLITEEVGCPLDAGGKALSARIFSHSPDGSTPTHYWTFYNEDRSRKLNFKGPLKGKFGIADFDSPDGIPATIERTQTGGAMNGNVYRFKFDNLPPN</sequence>
<keyword evidence="3" id="KW-1185">Reference proteome</keyword>
<dbReference type="Proteomes" id="UP001139994">
    <property type="component" value="Unassembled WGS sequence"/>
</dbReference>
<evidence type="ECO:0000313" key="2">
    <source>
        <dbReference type="EMBL" id="MCU7239506.1"/>
    </source>
</evidence>
<evidence type="ECO:0000256" key="1">
    <source>
        <dbReference type="SAM" id="SignalP"/>
    </source>
</evidence>
<dbReference type="RefSeq" id="WP_262952044.1">
    <property type="nucleotide sequence ID" value="NZ_JAOSLA010000024.1"/>
</dbReference>
<comment type="caution">
    <text evidence="2">The sequence shown here is derived from an EMBL/GenBank/DDBJ whole genome shotgun (WGS) entry which is preliminary data.</text>
</comment>
<reference evidence="2" key="3">
    <citation type="journal article" date="2023" name="mSystems">
        <title>Charting the Lipopeptidome of Nonpathogenic Pseudomonas.</title>
        <authorList>
            <person name="Cesa-Luna C."/>
            <person name="Geudens N."/>
            <person name="Girard L."/>
            <person name="De Roo V."/>
            <person name="Maklad H.R."/>
            <person name="Martins J.C."/>
            <person name="Hofte M."/>
            <person name="De Mot R."/>
        </authorList>
    </citation>
    <scope>NUCLEOTIDE SEQUENCE</scope>
    <source>
        <strain evidence="2">COR51</strain>
    </source>
</reference>
<feature type="chain" id="PRO_5046388951" evidence="1">
    <location>
        <begin position="26"/>
        <end position="636"/>
    </location>
</feature>
<keyword evidence="1" id="KW-0732">Signal</keyword>
<reference evidence="2" key="1">
    <citation type="journal article" date="2022" name="Microbiol. Spectr.">
        <title>An Nuclear Magnetic Resonance Fingerprint Matching Approach for the Identification and Structural Re-Evaluation of Pseudomonas Lipopeptides.</title>
        <authorList>
            <person name="De Roo V."/>
            <person name="Verleysen Y."/>
            <person name="Kovacs B."/>
            <person name="De Vleeschouwer M."/>
            <person name="Muangkaew P."/>
            <person name="Girard L."/>
            <person name="Hofte M."/>
            <person name="De Mot R."/>
            <person name="Madder A."/>
            <person name="Geudens N."/>
            <person name="Martins J.C."/>
        </authorList>
    </citation>
    <scope>NUCLEOTIDE SEQUENCE</scope>
    <source>
        <strain evidence="2">COR51</strain>
    </source>
</reference>
<gene>
    <name evidence="2" type="ORF">OC929_15760</name>
</gene>
<evidence type="ECO:0000313" key="3">
    <source>
        <dbReference type="Proteomes" id="UP001139994"/>
    </source>
</evidence>